<evidence type="ECO:0000313" key="1">
    <source>
        <dbReference type="EMBL" id="MFD1945330.1"/>
    </source>
</evidence>
<dbReference type="Proteomes" id="UP001597351">
    <property type="component" value="Unassembled WGS sequence"/>
</dbReference>
<name>A0ABW4TFD1_9ACTN</name>
<gene>
    <name evidence="1" type="ORF">ACFSDE_00880</name>
</gene>
<comment type="caution">
    <text evidence="1">The sequence shown here is derived from an EMBL/GenBank/DDBJ whole genome shotgun (WGS) entry which is preliminary data.</text>
</comment>
<evidence type="ECO:0000313" key="2">
    <source>
        <dbReference type="Proteomes" id="UP001597351"/>
    </source>
</evidence>
<accession>A0ABW4TFD1</accession>
<sequence>MPAKTPIVSYGDSYTIGRVAEMWDKPAMFVRRMISEVKLIANERGLITNSSLRDFYAEHSHELD</sequence>
<keyword evidence="2" id="KW-1185">Reference proteome</keyword>
<evidence type="ECO:0008006" key="3">
    <source>
        <dbReference type="Google" id="ProtNLM"/>
    </source>
</evidence>
<protein>
    <recommendedName>
        <fullName evidence="3">DNA-binding protein</fullName>
    </recommendedName>
</protein>
<reference evidence="2" key="1">
    <citation type="journal article" date="2019" name="Int. J. Syst. Evol. Microbiol.">
        <title>The Global Catalogue of Microorganisms (GCM) 10K type strain sequencing project: providing services to taxonomists for standard genome sequencing and annotation.</title>
        <authorList>
            <consortium name="The Broad Institute Genomics Platform"/>
            <consortium name="The Broad Institute Genome Sequencing Center for Infectious Disease"/>
            <person name="Wu L."/>
            <person name="Ma J."/>
        </authorList>
    </citation>
    <scope>NUCLEOTIDE SEQUENCE [LARGE SCALE GENOMIC DNA]</scope>
    <source>
        <strain evidence="2">CGMCC 1.12477</strain>
    </source>
</reference>
<dbReference type="RefSeq" id="WP_343915779.1">
    <property type="nucleotide sequence ID" value="NZ_BAAAJT010000002.1"/>
</dbReference>
<dbReference type="EMBL" id="JBHUGD010000001">
    <property type="protein sequence ID" value="MFD1945330.1"/>
    <property type="molecule type" value="Genomic_DNA"/>
</dbReference>
<proteinExistence type="predicted"/>
<organism evidence="1 2">
    <name type="scientific">Nocardioides aestuarii</name>
    <dbReference type="NCBI Taxonomy" id="252231"/>
    <lineage>
        <taxon>Bacteria</taxon>
        <taxon>Bacillati</taxon>
        <taxon>Actinomycetota</taxon>
        <taxon>Actinomycetes</taxon>
        <taxon>Propionibacteriales</taxon>
        <taxon>Nocardioidaceae</taxon>
        <taxon>Nocardioides</taxon>
    </lineage>
</organism>